<gene>
    <name evidence="1" type="ORF">DCAF_LOCUS4471</name>
</gene>
<proteinExistence type="predicted"/>
<sequence length="52" mass="6177">MAFFRSRISGLNYKCRSEELELAKSRVVAVWNNITERNKGRRRRWVVTAYTG</sequence>
<accession>A0AAV1R1K1</accession>
<name>A0AAV1R1K1_9ROSI</name>
<comment type="caution">
    <text evidence="1">The sequence shown here is derived from an EMBL/GenBank/DDBJ whole genome shotgun (WGS) entry which is preliminary data.</text>
</comment>
<reference evidence="1 2" key="1">
    <citation type="submission" date="2024-01" db="EMBL/GenBank/DDBJ databases">
        <authorList>
            <person name="Waweru B."/>
        </authorList>
    </citation>
    <scope>NUCLEOTIDE SEQUENCE [LARGE SCALE GENOMIC DNA]</scope>
</reference>
<dbReference type="EMBL" id="CAWUPB010000851">
    <property type="protein sequence ID" value="CAK7326767.1"/>
    <property type="molecule type" value="Genomic_DNA"/>
</dbReference>
<dbReference type="Proteomes" id="UP001314170">
    <property type="component" value="Unassembled WGS sequence"/>
</dbReference>
<protein>
    <submittedName>
        <fullName evidence="1">Uncharacterized protein</fullName>
    </submittedName>
</protein>
<dbReference type="AlphaFoldDB" id="A0AAV1R1K1"/>
<keyword evidence="2" id="KW-1185">Reference proteome</keyword>
<evidence type="ECO:0000313" key="2">
    <source>
        <dbReference type="Proteomes" id="UP001314170"/>
    </source>
</evidence>
<organism evidence="1 2">
    <name type="scientific">Dovyalis caffra</name>
    <dbReference type="NCBI Taxonomy" id="77055"/>
    <lineage>
        <taxon>Eukaryota</taxon>
        <taxon>Viridiplantae</taxon>
        <taxon>Streptophyta</taxon>
        <taxon>Embryophyta</taxon>
        <taxon>Tracheophyta</taxon>
        <taxon>Spermatophyta</taxon>
        <taxon>Magnoliopsida</taxon>
        <taxon>eudicotyledons</taxon>
        <taxon>Gunneridae</taxon>
        <taxon>Pentapetalae</taxon>
        <taxon>rosids</taxon>
        <taxon>fabids</taxon>
        <taxon>Malpighiales</taxon>
        <taxon>Salicaceae</taxon>
        <taxon>Flacourtieae</taxon>
        <taxon>Dovyalis</taxon>
    </lineage>
</organism>
<evidence type="ECO:0000313" key="1">
    <source>
        <dbReference type="EMBL" id="CAK7326767.1"/>
    </source>
</evidence>